<protein>
    <submittedName>
        <fullName evidence="7">ABC transporter permease</fullName>
    </submittedName>
</protein>
<dbReference type="PANTHER" id="PTHR43370">
    <property type="entry name" value="SUGAR ABC TRANSPORTER INTEGRAL MEMBRANE PROTEIN-RELATED"/>
    <property type="match status" value="1"/>
</dbReference>
<evidence type="ECO:0000313" key="8">
    <source>
        <dbReference type="Proteomes" id="UP000261023"/>
    </source>
</evidence>
<gene>
    <name evidence="7" type="ORF">DWX31_25845</name>
</gene>
<keyword evidence="5 6" id="KW-0472">Membrane</keyword>
<dbReference type="EMBL" id="QTJW01000022">
    <property type="protein sequence ID" value="RGD67741.1"/>
    <property type="molecule type" value="Genomic_DNA"/>
</dbReference>
<evidence type="ECO:0000256" key="1">
    <source>
        <dbReference type="ARBA" id="ARBA00004651"/>
    </source>
</evidence>
<dbReference type="GO" id="GO:0005886">
    <property type="term" value="C:plasma membrane"/>
    <property type="evidence" value="ECO:0007669"/>
    <property type="project" value="UniProtKB-SubCell"/>
</dbReference>
<evidence type="ECO:0000256" key="2">
    <source>
        <dbReference type="ARBA" id="ARBA00022475"/>
    </source>
</evidence>
<proteinExistence type="predicted"/>
<evidence type="ECO:0000256" key="4">
    <source>
        <dbReference type="ARBA" id="ARBA00022989"/>
    </source>
</evidence>
<evidence type="ECO:0000256" key="6">
    <source>
        <dbReference type="SAM" id="Phobius"/>
    </source>
</evidence>
<name>A0A3E3DEN7_9FIRM</name>
<dbReference type="RefSeq" id="WP_029467630.1">
    <property type="nucleotide sequence ID" value="NZ_CACRUH010000058.1"/>
</dbReference>
<reference evidence="7 8" key="1">
    <citation type="submission" date="2018-08" db="EMBL/GenBank/DDBJ databases">
        <title>A genome reference for cultivated species of the human gut microbiota.</title>
        <authorList>
            <person name="Zou Y."/>
            <person name="Xue W."/>
            <person name="Luo G."/>
        </authorList>
    </citation>
    <scope>NUCLEOTIDE SEQUENCE [LARGE SCALE GENOMIC DNA]</scope>
    <source>
        <strain evidence="7 8">AF19-13AC</strain>
    </source>
</reference>
<organism evidence="7 8">
    <name type="scientific">Hungatella hathewayi</name>
    <dbReference type="NCBI Taxonomy" id="154046"/>
    <lineage>
        <taxon>Bacteria</taxon>
        <taxon>Bacillati</taxon>
        <taxon>Bacillota</taxon>
        <taxon>Clostridia</taxon>
        <taxon>Lachnospirales</taxon>
        <taxon>Lachnospiraceae</taxon>
        <taxon>Hungatella</taxon>
    </lineage>
</organism>
<dbReference type="InterPro" id="IPR001851">
    <property type="entry name" value="ABC_transp_permease"/>
</dbReference>
<dbReference type="Proteomes" id="UP000261023">
    <property type="component" value="Unassembled WGS sequence"/>
</dbReference>
<dbReference type="AlphaFoldDB" id="A0A3E3DEN7"/>
<sequence length="324" mass="35114">MTIATIEAFLFSALRISTPLMYVALCAVVSQQGGLLNMAAESMMLASALMGVIASALTQNLLVGILVGAACSVLITLFLCFATFVMKVDLYLMSIAMNTALMGGTIYVMWALTGSKANTAAYYASLQMPQIQIPILKDIPFLGAVLSGHNGFTYIGWLMIFAVWFLIFRTKLGLRIRSVGQNPQAAESVGINPRKIYTISFVIAGLIASFGGMFLSMGYQNMFIREMTGGKGFIGMAAATIANASPVAAALISVVFGLADAVTNYSKLYITDAQFLAAMPYLITVILLFVLSAIRQKMDEKRQRKRKLAALKMQEEHLREISKT</sequence>
<feature type="transmembrane region" description="Helical" evidence="6">
    <location>
        <begin position="61"/>
        <end position="84"/>
    </location>
</feature>
<evidence type="ECO:0000313" key="7">
    <source>
        <dbReference type="EMBL" id="RGD67741.1"/>
    </source>
</evidence>
<feature type="transmembrane region" description="Helical" evidence="6">
    <location>
        <begin position="90"/>
        <end position="112"/>
    </location>
</feature>
<feature type="transmembrane region" description="Helical" evidence="6">
    <location>
        <begin position="141"/>
        <end position="167"/>
    </location>
</feature>
<accession>A0A3E3DEN7</accession>
<feature type="transmembrane region" description="Helical" evidence="6">
    <location>
        <begin position="232"/>
        <end position="255"/>
    </location>
</feature>
<dbReference type="OrthoDB" id="9792579at2"/>
<evidence type="ECO:0000256" key="5">
    <source>
        <dbReference type="ARBA" id="ARBA00023136"/>
    </source>
</evidence>
<keyword evidence="4 6" id="KW-1133">Transmembrane helix</keyword>
<dbReference type="Pfam" id="PF02653">
    <property type="entry name" value="BPD_transp_2"/>
    <property type="match status" value="1"/>
</dbReference>
<evidence type="ECO:0000256" key="3">
    <source>
        <dbReference type="ARBA" id="ARBA00022692"/>
    </source>
</evidence>
<comment type="subcellular location">
    <subcellularLocation>
        <location evidence="1">Cell membrane</location>
        <topology evidence="1">Multi-pass membrane protein</topology>
    </subcellularLocation>
</comment>
<feature type="transmembrane region" description="Helical" evidence="6">
    <location>
        <begin position="196"/>
        <end position="220"/>
    </location>
</feature>
<dbReference type="PANTHER" id="PTHR43370:SF1">
    <property type="entry name" value="GUANOSINE ABC TRANSPORTER PERMEASE PROTEIN NUPQ"/>
    <property type="match status" value="1"/>
</dbReference>
<comment type="caution">
    <text evidence="7">The sequence shown here is derived from an EMBL/GenBank/DDBJ whole genome shotgun (WGS) entry which is preliminary data.</text>
</comment>
<keyword evidence="2" id="KW-1003">Cell membrane</keyword>
<dbReference type="CDD" id="cd06580">
    <property type="entry name" value="TM_PBP1_transp_TpRbsC_like"/>
    <property type="match status" value="1"/>
</dbReference>
<feature type="transmembrane region" description="Helical" evidence="6">
    <location>
        <begin position="275"/>
        <end position="294"/>
    </location>
</feature>
<dbReference type="GO" id="GO:0022857">
    <property type="term" value="F:transmembrane transporter activity"/>
    <property type="evidence" value="ECO:0007669"/>
    <property type="project" value="InterPro"/>
</dbReference>
<keyword evidence="3 6" id="KW-0812">Transmembrane</keyword>